<sequence>MVRFFLLPLLLTILWTLFLFHYGLSFKQGLKGYYWIIGISTALIGFFSLMIWLTH</sequence>
<evidence type="ECO:0000256" key="1">
    <source>
        <dbReference type="SAM" id="Phobius"/>
    </source>
</evidence>
<evidence type="ECO:0000313" key="2">
    <source>
        <dbReference type="EMBL" id="MEE1676351.1"/>
    </source>
</evidence>
<reference evidence="3" key="1">
    <citation type="submission" date="2023-07" db="EMBL/GenBank/DDBJ databases">
        <title>Draft genome sequence of Agarivorans aestuarii strain ZMCS4, a CAZymes producing bacteria isolated from the marine brown algae Clodostephus spongiosus.</title>
        <authorList>
            <person name="Lorente B."/>
            <person name="Cabral C."/>
            <person name="Frias J."/>
            <person name="Faria J."/>
            <person name="Toubarro D."/>
        </authorList>
    </citation>
    <scope>NUCLEOTIDE SEQUENCE [LARGE SCALE GENOMIC DNA]</scope>
    <source>
        <strain evidence="3">ZMCS4</strain>
    </source>
</reference>
<reference evidence="2 3" key="2">
    <citation type="submission" date="2023-12" db="EMBL/GenBank/DDBJ databases">
        <authorList>
            <consortium name="Cladostephus spongiosus"/>
            <person name="Lorente B."/>
            <person name="Cabral C."/>
            <person name="Frias J."/>
            <person name="Faria J."/>
            <person name="Toubarro D."/>
        </authorList>
    </citation>
    <scope>NUCLEOTIDE SEQUENCE [LARGE SCALE GENOMIC DNA]</scope>
    <source>
        <strain evidence="2 3">ZMCS4</strain>
    </source>
</reference>
<comment type="caution">
    <text evidence="2">The sequence shown here is derived from an EMBL/GenBank/DDBJ whole genome shotgun (WGS) entry which is preliminary data.</text>
</comment>
<keyword evidence="1" id="KW-0472">Membrane</keyword>
<accession>A0ABU7GAF0</accession>
<dbReference type="RefSeq" id="WP_221074277.1">
    <property type="nucleotide sequence ID" value="NZ_AP023033.1"/>
</dbReference>
<dbReference type="Proteomes" id="UP001310248">
    <property type="component" value="Unassembled WGS sequence"/>
</dbReference>
<keyword evidence="1" id="KW-1133">Transmembrane helix</keyword>
<evidence type="ECO:0000313" key="3">
    <source>
        <dbReference type="Proteomes" id="UP001310248"/>
    </source>
</evidence>
<feature type="transmembrane region" description="Helical" evidence="1">
    <location>
        <begin position="33"/>
        <end position="53"/>
    </location>
</feature>
<name>A0ABU7GAF0_9ALTE</name>
<keyword evidence="3" id="KW-1185">Reference proteome</keyword>
<gene>
    <name evidence="2" type="ORF">SNR37_001964</name>
</gene>
<dbReference type="EMBL" id="JAYDYW010000023">
    <property type="protein sequence ID" value="MEE1676351.1"/>
    <property type="molecule type" value="Genomic_DNA"/>
</dbReference>
<proteinExistence type="predicted"/>
<organism evidence="2 3">
    <name type="scientific">Agarivorans aestuarii</name>
    <dbReference type="NCBI Taxonomy" id="1563703"/>
    <lineage>
        <taxon>Bacteria</taxon>
        <taxon>Pseudomonadati</taxon>
        <taxon>Pseudomonadota</taxon>
        <taxon>Gammaproteobacteria</taxon>
        <taxon>Alteromonadales</taxon>
        <taxon>Alteromonadaceae</taxon>
        <taxon>Agarivorans</taxon>
    </lineage>
</organism>
<protein>
    <submittedName>
        <fullName evidence="2">Uncharacterized protein</fullName>
    </submittedName>
</protein>
<keyword evidence="1" id="KW-0812">Transmembrane</keyword>